<comment type="caution">
    <text evidence="2">The sequence shown here is derived from an EMBL/GenBank/DDBJ whole genome shotgun (WGS) entry which is preliminary data.</text>
</comment>
<feature type="region of interest" description="Disordered" evidence="1">
    <location>
        <begin position="12"/>
        <end position="137"/>
    </location>
</feature>
<organism evidence="2 3">
    <name type="scientific">Plutella xylostella</name>
    <name type="common">Diamondback moth</name>
    <name type="synonym">Plutella maculipennis</name>
    <dbReference type="NCBI Taxonomy" id="51655"/>
    <lineage>
        <taxon>Eukaryota</taxon>
        <taxon>Metazoa</taxon>
        <taxon>Ecdysozoa</taxon>
        <taxon>Arthropoda</taxon>
        <taxon>Hexapoda</taxon>
        <taxon>Insecta</taxon>
        <taxon>Pterygota</taxon>
        <taxon>Neoptera</taxon>
        <taxon>Endopterygota</taxon>
        <taxon>Lepidoptera</taxon>
        <taxon>Glossata</taxon>
        <taxon>Ditrysia</taxon>
        <taxon>Yponomeutoidea</taxon>
        <taxon>Plutellidae</taxon>
        <taxon>Plutella</taxon>
    </lineage>
</organism>
<dbReference type="EMBL" id="JAHIBW010000008">
    <property type="protein sequence ID" value="KAG7308777.1"/>
    <property type="molecule type" value="Genomic_DNA"/>
</dbReference>
<feature type="compositionally biased region" description="Polar residues" evidence="1">
    <location>
        <begin position="21"/>
        <end position="48"/>
    </location>
</feature>
<evidence type="ECO:0000313" key="2">
    <source>
        <dbReference type="EMBL" id="KAG7308777.1"/>
    </source>
</evidence>
<feature type="compositionally biased region" description="Basic and acidic residues" evidence="1">
    <location>
        <begin position="70"/>
        <end position="79"/>
    </location>
</feature>
<dbReference type="Proteomes" id="UP000823941">
    <property type="component" value="Chromosome 8"/>
</dbReference>
<sequence length="137" mass="15302">MDNAIVLVEKMPVPLGMISAKSPSTRSRTRNQSVSPSTRKNGKSNGHQLTMDVFTKKRARSPSATSELNENLKKPKIDPADLEDEKENQNIENKEEALTTDKPDPIDKKEIKNNDIESETKSTNSTSDENTDCKKED</sequence>
<accession>A0ABQ7QUP5</accession>
<gene>
    <name evidence="2" type="ORF">JYU34_006010</name>
</gene>
<proteinExistence type="predicted"/>
<evidence type="ECO:0000313" key="3">
    <source>
        <dbReference type="Proteomes" id="UP000823941"/>
    </source>
</evidence>
<feature type="compositionally biased region" description="Basic and acidic residues" evidence="1">
    <location>
        <begin position="87"/>
        <end position="120"/>
    </location>
</feature>
<reference evidence="2 3" key="1">
    <citation type="submission" date="2021-06" db="EMBL/GenBank/DDBJ databases">
        <title>A haploid diamondback moth (Plutella xylostella L.) genome assembly resolves 31 chromosomes and identifies a diamide resistance mutation.</title>
        <authorList>
            <person name="Ward C.M."/>
            <person name="Perry K.D."/>
            <person name="Baker G."/>
            <person name="Powis K."/>
            <person name="Heckel D.G."/>
            <person name="Baxter S.W."/>
        </authorList>
    </citation>
    <scope>NUCLEOTIDE SEQUENCE [LARGE SCALE GENOMIC DNA]</scope>
    <source>
        <strain evidence="2 3">LV</strain>
        <tissue evidence="2">Single pupa</tissue>
    </source>
</reference>
<protein>
    <submittedName>
        <fullName evidence="2">Uncharacterized protein</fullName>
    </submittedName>
</protein>
<name>A0ABQ7QUP5_PLUXY</name>
<evidence type="ECO:0000256" key="1">
    <source>
        <dbReference type="SAM" id="MobiDB-lite"/>
    </source>
</evidence>
<keyword evidence="3" id="KW-1185">Reference proteome</keyword>